<evidence type="ECO:0000313" key="2">
    <source>
        <dbReference type="EMBL" id="KAJ6728760.1"/>
    </source>
</evidence>
<keyword evidence="3" id="KW-1185">Reference proteome</keyword>
<accession>A0A9Q0ZBU6</accession>
<gene>
    <name evidence="2" type="ORF">OIU74_006771</name>
</gene>
<evidence type="ECO:0000256" key="1">
    <source>
        <dbReference type="SAM" id="SignalP"/>
    </source>
</evidence>
<reference evidence="2" key="1">
    <citation type="submission" date="2022-11" db="EMBL/GenBank/DDBJ databases">
        <authorList>
            <person name="Hyden B.L."/>
            <person name="Feng K."/>
            <person name="Yates T."/>
            <person name="Jawdy S."/>
            <person name="Smart L.B."/>
            <person name="Muchero W."/>
        </authorList>
    </citation>
    <scope>NUCLEOTIDE SEQUENCE</scope>
    <source>
        <tissue evidence="2">Shoot tip</tissue>
    </source>
</reference>
<feature type="signal peptide" evidence="1">
    <location>
        <begin position="1"/>
        <end position="15"/>
    </location>
</feature>
<name>A0A9Q0ZBU6_9ROSI</name>
<evidence type="ECO:0000313" key="3">
    <source>
        <dbReference type="Proteomes" id="UP001151752"/>
    </source>
</evidence>
<dbReference type="Proteomes" id="UP001151752">
    <property type="component" value="Chromosome 11"/>
</dbReference>
<dbReference type="AlphaFoldDB" id="A0A9Q0ZBU6"/>
<reference evidence="2" key="2">
    <citation type="journal article" date="2023" name="Int. J. Mol. Sci.">
        <title>De Novo Assembly and Annotation of 11 Diverse Shrub Willow (Salix) Genomes Reveals Novel Gene Organization in Sex-Linked Regions.</title>
        <authorList>
            <person name="Hyden B."/>
            <person name="Feng K."/>
            <person name="Yates T.B."/>
            <person name="Jawdy S."/>
            <person name="Cereghino C."/>
            <person name="Smart L.B."/>
            <person name="Muchero W."/>
        </authorList>
    </citation>
    <scope>NUCLEOTIDE SEQUENCE</scope>
    <source>
        <tissue evidence="2">Shoot tip</tissue>
    </source>
</reference>
<protein>
    <submittedName>
        <fullName evidence="2">Uncharacterized protein</fullName>
    </submittedName>
</protein>
<comment type="caution">
    <text evidence="2">The sequence shown here is derived from an EMBL/GenBank/DDBJ whole genome shotgun (WGS) entry which is preliminary data.</text>
</comment>
<organism evidence="2 3">
    <name type="scientific">Salix koriyanagi</name>
    <dbReference type="NCBI Taxonomy" id="2511006"/>
    <lineage>
        <taxon>Eukaryota</taxon>
        <taxon>Viridiplantae</taxon>
        <taxon>Streptophyta</taxon>
        <taxon>Embryophyta</taxon>
        <taxon>Tracheophyta</taxon>
        <taxon>Spermatophyta</taxon>
        <taxon>Magnoliopsida</taxon>
        <taxon>eudicotyledons</taxon>
        <taxon>Gunneridae</taxon>
        <taxon>Pentapetalae</taxon>
        <taxon>rosids</taxon>
        <taxon>fabids</taxon>
        <taxon>Malpighiales</taxon>
        <taxon>Salicaceae</taxon>
        <taxon>Saliceae</taxon>
        <taxon>Salix</taxon>
    </lineage>
</organism>
<dbReference type="EMBL" id="JAPFFM010000012">
    <property type="protein sequence ID" value="KAJ6728760.1"/>
    <property type="molecule type" value="Genomic_DNA"/>
</dbReference>
<keyword evidence="1" id="KW-0732">Signal</keyword>
<proteinExistence type="predicted"/>
<feature type="chain" id="PRO_5040192342" evidence="1">
    <location>
        <begin position="16"/>
        <end position="61"/>
    </location>
</feature>
<sequence>MLLLILKELVLCAVSKYLTPSLINKGMYRSTQMLSGTSGMSVMTDRLGAASRLICLDYQAC</sequence>